<protein>
    <recommendedName>
        <fullName evidence="2">EamA domain-containing protein</fullName>
    </recommendedName>
</protein>
<comment type="caution">
    <text evidence="3">The sequence shown here is derived from an EMBL/GenBank/DDBJ whole genome shotgun (WGS) entry which is preliminary data.</text>
</comment>
<dbReference type="InterPro" id="IPR037185">
    <property type="entry name" value="EmrE-like"/>
</dbReference>
<gene>
    <name evidence="3" type="ORF">A2154_00300</name>
</gene>
<sequence>MALISGTLAYTLNNKAVRTIEVGEVSVFTYIQPLFTLPLSLYWLNESITPMMIGGIIIATIGVSIAESRRLQTQPASGKHRH</sequence>
<evidence type="ECO:0000313" key="4">
    <source>
        <dbReference type="Proteomes" id="UP000176854"/>
    </source>
</evidence>
<dbReference type="Gene3D" id="1.10.3730.20">
    <property type="match status" value="1"/>
</dbReference>
<accession>A0A1F5Z8K4</accession>
<keyword evidence="1" id="KW-0812">Transmembrane</keyword>
<dbReference type="Proteomes" id="UP000176854">
    <property type="component" value="Unassembled WGS sequence"/>
</dbReference>
<feature type="domain" description="EamA" evidence="2">
    <location>
        <begin position="2"/>
        <end position="65"/>
    </location>
</feature>
<keyword evidence="1" id="KW-1133">Transmembrane helix</keyword>
<evidence type="ECO:0000313" key="3">
    <source>
        <dbReference type="EMBL" id="OGG08695.1"/>
    </source>
</evidence>
<dbReference type="EMBL" id="MFJC01000051">
    <property type="protein sequence ID" value="OGG08695.1"/>
    <property type="molecule type" value="Genomic_DNA"/>
</dbReference>
<evidence type="ECO:0000259" key="2">
    <source>
        <dbReference type="Pfam" id="PF00892"/>
    </source>
</evidence>
<proteinExistence type="predicted"/>
<dbReference type="InterPro" id="IPR000620">
    <property type="entry name" value="EamA_dom"/>
</dbReference>
<keyword evidence="1" id="KW-0472">Membrane</keyword>
<reference evidence="3 4" key="1">
    <citation type="journal article" date="2016" name="Nat. Commun.">
        <title>Thousands of microbial genomes shed light on interconnected biogeochemical processes in an aquifer system.</title>
        <authorList>
            <person name="Anantharaman K."/>
            <person name="Brown C.T."/>
            <person name="Hug L.A."/>
            <person name="Sharon I."/>
            <person name="Castelle C.J."/>
            <person name="Probst A.J."/>
            <person name="Thomas B.C."/>
            <person name="Singh A."/>
            <person name="Wilkins M.J."/>
            <person name="Karaoz U."/>
            <person name="Brodie E.L."/>
            <person name="Williams K.H."/>
            <person name="Hubbard S.S."/>
            <person name="Banfield J.F."/>
        </authorList>
    </citation>
    <scope>NUCLEOTIDE SEQUENCE [LARGE SCALE GENOMIC DNA]</scope>
</reference>
<dbReference type="SUPFAM" id="SSF103481">
    <property type="entry name" value="Multidrug resistance efflux transporter EmrE"/>
    <property type="match status" value="1"/>
</dbReference>
<evidence type="ECO:0000256" key="1">
    <source>
        <dbReference type="SAM" id="Phobius"/>
    </source>
</evidence>
<dbReference type="AlphaFoldDB" id="A0A1F5Z8K4"/>
<name>A0A1F5Z8K4_9BACT</name>
<dbReference type="STRING" id="1798373.A2154_00300"/>
<organism evidence="3 4">
    <name type="scientific">Candidatus Gottesmanbacteria bacterium RBG_16_43_7</name>
    <dbReference type="NCBI Taxonomy" id="1798373"/>
    <lineage>
        <taxon>Bacteria</taxon>
        <taxon>Candidatus Gottesmaniibacteriota</taxon>
    </lineage>
</organism>
<feature type="transmembrane region" description="Helical" evidence="1">
    <location>
        <begin position="47"/>
        <end position="66"/>
    </location>
</feature>
<dbReference type="Pfam" id="PF00892">
    <property type="entry name" value="EamA"/>
    <property type="match status" value="1"/>
</dbReference>
<dbReference type="GO" id="GO:0016020">
    <property type="term" value="C:membrane"/>
    <property type="evidence" value="ECO:0007669"/>
    <property type="project" value="InterPro"/>
</dbReference>